<name>A0ABM9PHF9_9FLAO</name>
<reference evidence="2 3" key="1">
    <citation type="submission" date="2024-05" db="EMBL/GenBank/DDBJ databases">
        <authorList>
            <person name="Duchaud E."/>
        </authorList>
    </citation>
    <scope>NUCLEOTIDE SEQUENCE [LARGE SCALE GENOMIC DNA]</scope>
    <source>
        <strain evidence="2">Ena-SAMPLE-TAB-13-05-2024-13:56:06:370-140305</strain>
    </source>
</reference>
<keyword evidence="1" id="KW-1133">Transmembrane helix</keyword>
<accession>A0ABM9PHF9</accession>
<evidence type="ECO:0000313" key="2">
    <source>
        <dbReference type="EMBL" id="CAL2105036.1"/>
    </source>
</evidence>
<evidence type="ECO:0000256" key="1">
    <source>
        <dbReference type="SAM" id="Phobius"/>
    </source>
</evidence>
<proteinExistence type="predicted"/>
<keyword evidence="1" id="KW-0472">Membrane</keyword>
<keyword evidence="1" id="KW-0812">Transmembrane</keyword>
<organism evidence="2 3">
    <name type="scientific">Tenacibaculum vairaonense</name>
    <dbReference type="NCBI Taxonomy" id="3137860"/>
    <lineage>
        <taxon>Bacteria</taxon>
        <taxon>Pseudomonadati</taxon>
        <taxon>Bacteroidota</taxon>
        <taxon>Flavobacteriia</taxon>
        <taxon>Flavobacteriales</taxon>
        <taxon>Flavobacteriaceae</taxon>
        <taxon>Tenacibaculum</taxon>
    </lineage>
</organism>
<feature type="transmembrane region" description="Helical" evidence="1">
    <location>
        <begin position="54"/>
        <end position="79"/>
    </location>
</feature>
<sequence>MLKINFGHLYVELMTLLVIETLCALVILLKIIWKLKLRKQDKYQHKKALGVSEGFFIYATATISLSGITVLFFRVIAFLEIVQTEVSTFCKPE</sequence>
<dbReference type="EMBL" id="CAXJRC010000003">
    <property type="protein sequence ID" value="CAL2105036.1"/>
    <property type="molecule type" value="Genomic_DNA"/>
</dbReference>
<gene>
    <name evidence="2" type="ORF">T190115A13A_120031</name>
</gene>
<protein>
    <submittedName>
        <fullName evidence="2">Uncharacterized protein</fullName>
    </submittedName>
</protein>
<comment type="caution">
    <text evidence="2">The sequence shown here is derived from an EMBL/GenBank/DDBJ whole genome shotgun (WGS) entry which is preliminary data.</text>
</comment>
<evidence type="ECO:0000313" key="3">
    <source>
        <dbReference type="Proteomes" id="UP001497602"/>
    </source>
</evidence>
<keyword evidence="3" id="KW-1185">Reference proteome</keyword>
<feature type="transmembrane region" description="Helical" evidence="1">
    <location>
        <begin position="13"/>
        <end position="33"/>
    </location>
</feature>
<dbReference type="Proteomes" id="UP001497602">
    <property type="component" value="Unassembled WGS sequence"/>
</dbReference>